<comment type="caution">
    <text evidence="4">The sequence shown here is derived from an EMBL/GenBank/DDBJ whole genome shotgun (WGS) entry which is preliminary data.</text>
</comment>
<evidence type="ECO:0000256" key="1">
    <source>
        <dbReference type="ARBA" id="ARBA00004123"/>
    </source>
</evidence>
<dbReference type="Proteomes" id="UP001320420">
    <property type="component" value="Unassembled WGS sequence"/>
</dbReference>
<dbReference type="GO" id="GO:0008270">
    <property type="term" value="F:zinc ion binding"/>
    <property type="evidence" value="ECO:0007669"/>
    <property type="project" value="InterPro"/>
</dbReference>
<dbReference type="PANTHER" id="PTHR31001">
    <property type="entry name" value="UNCHARACTERIZED TRANSCRIPTIONAL REGULATORY PROTEIN"/>
    <property type="match status" value="1"/>
</dbReference>
<evidence type="ECO:0000313" key="4">
    <source>
        <dbReference type="EMBL" id="KAK7752825.1"/>
    </source>
</evidence>
<comment type="subcellular location">
    <subcellularLocation>
        <location evidence="1">Nucleus</location>
    </subcellularLocation>
</comment>
<dbReference type="GO" id="GO:0003677">
    <property type="term" value="F:DNA binding"/>
    <property type="evidence" value="ECO:0007669"/>
    <property type="project" value="InterPro"/>
</dbReference>
<evidence type="ECO:0000256" key="2">
    <source>
        <dbReference type="ARBA" id="ARBA00023242"/>
    </source>
</evidence>
<dbReference type="AlphaFoldDB" id="A0AAN9YT15"/>
<dbReference type="InterPro" id="IPR050613">
    <property type="entry name" value="Sec_Metabolite_Reg"/>
</dbReference>
<gene>
    <name evidence="4" type="ORF">SLS62_005167</name>
</gene>
<organism evidence="4 5">
    <name type="scientific">Diatrype stigma</name>
    <dbReference type="NCBI Taxonomy" id="117547"/>
    <lineage>
        <taxon>Eukaryota</taxon>
        <taxon>Fungi</taxon>
        <taxon>Dikarya</taxon>
        <taxon>Ascomycota</taxon>
        <taxon>Pezizomycotina</taxon>
        <taxon>Sordariomycetes</taxon>
        <taxon>Xylariomycetidae</taxon>
        <taxon>Xylariales</taxon>
        <taxon>Diatrypaceae</taxon>
        <taxon>Diatrype</taxon>
    </lineage>
</organism>
<name>A0AAN9YT15_9PEZI</name>
<protein>
    <recommendedName>
        <fullName evidence="3">Xylanolytic transcriptional activator regulatory domain-containing protein</fullName>
    </recommendedName>
</protein>
<evidence type="ECO:0000259" key="3">
    <source>
        <dbReference type="SMART" id="SM00906"/>
    </source>
</evidence>
<sequence length="586" mass="66421">MAGRPRPPPARRRDKPQLSCNACRKRNLSIRESGVAYVSSAHYGAILDSIAELKQHFAQEDEEDDSAPDPVQPETKRLGTIHSGKFLREYENFWKSPQDAPIIWVGMLLSMICVSTQFRNAFLIADYTPGPSDFPDEPSITTDSQFSVDTYREKIIQCLTLGHYIEGGPYVLETMVLYLLAEMFFLKDVDTGIWVLSGNIVQVALHMGYHRDAKNFPSISPFAGEMRRRVWGMVTIIDYSASTQIGMPRLVRETQCDTEPPRNLLDSDFDEHTTELPPSRPETEMTPLLYVMAKLRLLPVGVKIADMATSPHPHSYAEVLDLDKQIDEARKSLPAHLKWSSLATSLHVQPQVIMERIYLEVSLQRLTIDLHRKFLEPSRLHRQYAYSRKTCLAAAMRILEFQHLVDEEIRVDGRLYQSRKRLSSAYIYDFLLATSILCFYLQARVEAQKKGHANAGERGDETISVDGIQQLLRKSQVIWVRSAATNKGARKAAAALRYILGDAGGESNPFNFDAQYFPGFRVKEVGGVGANPPSGFTDWMPSDDFPSLRLESISENPAWQRFQMNFNSDIEQWPAMDSLDQIDPPL</sequence>
<evidence type="ECO:0000313" key="5">
    <source>
        <dbReference type="Proteomes" id="UP001320420"/>
    </source>
</evidence>
<reference evidence="4 5" key="1">
    <citation type="submission" date="2024-02" db="EMBL/GenBank/DDBJ databases">
        <title>De novo assembly and annotation of 12 fungi associated with fruit tree decline syndrome in Ontario, Canada.</title>
        <authorList>
            <person name="Sulman M."/>
            <person name="Ellouze W."/>
            <person name="Ilyukhin E."/>
        </authorList>
    </citation>
    <scope>NUCLEOTIDE SEQUENCE [LARGE SCALE GENOMIC DNA]</scope>
    <source>
        <strain evidence="4 5">M11/M66-122</strain>
    </source>
</reference>
<dbReference type="InterPro" id="IPR007219">
    <property type="entry name" value="XnlR_reg_dom"/>
</dbReference>
<dbReference type="GO" id="GO:0006351">
    <property type="term" value="P:DNA-templated transcription"/>
    <property type="evidence" value="ECO:0007669"/>
    <property type="project" value="InterPro"/>
</dbReference>
<dbReference type="SMART" id="SM00906">
    <property type="entry name" value="Fungal_trans"/>
    <property type="match status" value="1"/>
</dbReference>
<keyword evidence="2" id="KW-0539">Nucleus</keyword>
<proteinExistence type="predicted"/>
<keyword evidence="5" id="KW-1185">Reference proteome</keyword>
<dbReference type="GO" id="GO:0005634">
    <property type="term" value="C:nucleus"/>
    <property type="evidence" value="ECO:0007669"/>
    <property type="project" value="UniProtKB-SubCell"/>
</dbReference>
<feature type="domain" description="Xylanolytic transcriptional activator regulatory" evidence="3">
    <location>
        <begin position="193"/>
        <end position="267"/>
    </location>
</feature>
<dbReference type="PANTHER" id="PTHR31001:SF74">
    <property type="entry name" value="ZN(II)2CYS6 TRANSCRIPTION FACTOR (EUROFUNG)"/>
    <property type="match status" value="1"/>
</dbReference>
<dbReference type="CDD" id="cd12148">
    <property type="entry name" value="fungal_TF_MHR"/>
    <property type="match status" value="1"/>
</dbReference>
<dbReference type="Pfam" id="PF04082">
    <property type="entry name" value="Fungal_trans"/>
    <property type="match status" value="1"/>
</dbReference>
<dbReference type="EMBL" id="JAKJXP020000034">
    <property type="protein sequence ID" value="KAK7752825.1"/>
    <property type="molecule type" value="Genomic_DNA"/>
</dbReference>
<accession>A0AAN9YT15</accession>